<comment type="caution">
    <text evidence="2">The sequence shown here is derived from an EMBL/GenBank/DDBJ whole genome shotgun (WGS) entry which is preliminary data.</text>
</comment>
<evidence type="ECO:0000256" key="1">
    <source>
        <dbReference type="SAM" id="MobiDB-lite"/>
    </source>
</evidence>
<accession>A0A1Y1Y546</accession>
<dbReference type="AlphaFoldDB" id="A0A1Y1Y546"/>
<dbReference type="InParanoid" id="A0A1Y1Y546"/>
<sequence>MPEVGVSRSTNQESRWAPSVGLLDKRRLHAPADAYHDPDFLNPPQGSVPMSSTPTPTFDTCFDRYLPSCAGRSTEFLLTTKIIYGDLTGPTQEQPSMLDPFSIQIEVDQCAPSTPSSQSSLACKNPKSPPKPNIMIIGDIMRPQLRVQPDTSHDLEEELRWEDQCSISTSPTSLSSTSLKTFETASSHPKSRSLLRLASSFFTDKHLTGGVSLGDPHLHGYPQKSPGFGPSKAVRRFVGNIKDQLLRTASGKTSLLVIDHSNDRAS</sequence>
<reference evidence="2 3" key="1">
    <citation type="submission" date="2016-07" db="EMBL/GenBank/DDBJ databases">
        <title>Pervasive Adenine N6-methylation of Active Genes in Fungi.</title>
        <authorList>
            <consortium name="DOE Joint Genome Institute"/>
            <person name="Mondo S.J."/>
            <person name="Dannebaum R.O."/>
            <person name="Kuo R.C."/>
            <person name="Labutti K."/>
            <person name="Haridas S."/>
            <person name="Kuo A."/>
            <person name="Salamov A."/>
            <person name="Ahrendt S.R."/>
            <person name="Lipzen A."/>
            <person name="Sullivan W."/>
            <person name="Andreopoulos W.B."/>
            <person name="Clum A."/>
            <person name="Lindquist E."/>
            <person name="Daum C."/>
            <person name="Ramamoorthy G.K."/>
            <person name="Gryganskyi A."/>
            <person name="Culley D."/>
            <person name="Magnuson J.K."/>
            <person name="James T.Y."/>
            <person name="O'Malley M.A."/>
            <person name="Stajich J.E."/>
            <person name="Spatafora J.W."/>
            <person name="Visel A."/>
            <person name="Grigoriev I.V."/>
        </authorList>
    </citation>
    <scope>NUCLEOTIDE SEQUENCE [LARGE SCALE GENOMIC DNA]</scope>
    <source>
        <strain evidence="2 3">CBS 931.73</strain>
    </source>
</reference>
<name>A0A1Y1Y546_9FUNG</name>
<keyword evidence="3" id="KW-1185">Reference proteome</keyword>
<organism evidence="2 3">
    <name type="scientific">Basidiobolus meristosporus CBS 931.73</name>
    <dbReference type="NCBI Taxonomy" id="1314790"/>
    <lineage>
        <taxon>Eukaryota</taxon>
        <taxon>Fungi</taxon>
        <taxon>Fungi incertae sedis</taxon>
        <taxon>Zoopagomycota</taxon>
        <taxon>Entomophthoromycotina</taxon>
        <taxon>Basidiobolomycetes</taxon>
        <taxon>Basidiobolales</taxon>
        <taxon>Basidiobolaceae</taxon>
        <taxon>Basidiobolus</taxon>
    </lineage>
</organism>
<feature type="region of interest" description="Disordered" evidence="1">
    <location>
        <begin position="1"/>
        <end position="21"/>
    </location>
</feature>
<evidence type="ECO:0000313" key="3">
    <source>
        <dbReference type="Proteomes" id="UP000193498"/>
    </source>
</evidence>
<gene>
    <name evidence="2" type="ORF">K493DRAFT_302875</name>
</gene>
<dbReference type="Proteomes" id="UP000193498">
    <property type="component" value="Unassembled WGS sequence"/>
</dbReference>
<proteinExistence type="predicted"/>
<protein>
    <submittedName>
        <fullName evidence="2">Uncharacterized protein</fullName>
    </submittedName>
</protein>
<feature type="region of interest" description="Disordered" evidence="1">
    <location>
        <begin position="33"/>
        <end position="53"/>
    </location>
</feature>
<evidence type="ECO:0000313" key="2">
    <source>
        <dbReference type="EMBL" id="ORX93108.1"/>
    </source>
</evidence>
<feature type="compositionally biased region" description="Polar residues" evidence="1">
    <location>
        <begin position="44"/>
        <end position="53"/>
    </location>
</feature>
<dbReference type="EMBL" id="MCFE01000246">
    <property type="protein sequence ID" value="ORX93108.1"/>
    <property type="molecule type" value="Genomic_DNA"/>
</dbReference>